<evidence type="ECO:0000256" key="1">
    <source>
        <dbReference type="SAM" id="Phobius"/>
    </source>
</evidence>
<organism evidence="2 3">
    <name type="scientific">Crateriforma conspicua</name>
    <dbReference type="NCBI Taxonomy" id="2527996"/>
    <lineage>
        <taxon>Bacteria</taxon>
        <taxon>Pseudomonadati</taxon>
        <taxon>Planctomycetota</taxon>
        <taxon>Planctomycetia</taxon>
        <taxon>Planctomycetales</taxon>
        <taxon>Planctomycetaceae</taxon>
        <taxon>Crateriforma</taxon>
    </lineage>
</organism>
<accession>A0A5C6FGB8</accession>
<name>A0A5C6FGB8_9PLAN</name>
<evidence type="ECO:0000313" key="3">
    <source>
        <dbReference type="Proteomes" id="UP000316476"/>
    </source>
</evidence>
<gene>
    <name evidence="2" type="ORF">V7x_55860</name>
</gene>
<keyword evidence="1" id="KW-0472">Membrane</keyword>
<dbReference type="EMBL" id="SJPZ01000008">
    <property type="protein sequence ID" value="TWU59540.1"/>
    <property type="molecule type" value="Genomic_DNA"/>
</dbReference>
<dbReference type="Proteomes" id="UP000316476">
    <property type="component" value="Unassembled WGS sequence"/>
</dbReference>
<protein>
    <submittedName>
        <fullName evidence="2">Uncharacterized protein</fullName>
    </submittedName>
</protein>
<keyword evidence="1" id="KW-0812">Transmembrane</keyword>
<keyword evidence="1" id="KW-1133">Transmembrane helix</keyword>
<proteinExistence type="predicted"/>
<feature type="transmembrane region" description="Helical" evidence="1">
    <location>
        <begin position="34"/>
        <end position="55"/>
    </location>
</feature>
<reference evidence="2 3" key="1">
    <citation type="submission" date="2019-02" db="EMBL/GenBank/DDBJ databases">
        <title>Deep-cultivation of Planctomycetes and their phenomic and genomic characterization uncovers novel biology.</title>
        <authorList>
            <person name="Wiegand S."/>
            <person name="Jogler M."/>
            <person name="Boedeker C."/>
            <person name="Pinto D."/>
            <person name="Vollmers J."/>
            <person name="Rivas-Marin E."/>
            <person name="Kohn T."/>
            <person name="Peeters S.H."/>
            <person name="Heuer A."/>
            <person name="Rast P."/>
            <person name="Oberbeckmann S."/>
            <person name="Bunk B."/>
            <person name="Jeske O."/>
            <person name="Meyerdierks A."/>
            <person name="Storesund J.E."/>
            <person name="Kallscheuer N."/>
            <person name="Luecker S."/>
            <person name="Lage O.M."/>
            <person name="Pohl T."/>
            <person name="Merkel B.J."/>
            <person name="Hornburger P."/>
            <person name="Mueller R.-W."/>
            <person name="Bruemmer F."/>
            <person name="Labrenz M."/>
            <person name="Spormann A.M."/>
            <person name="Op Den Camp H."/>
            <person name="Overmann J."/>
            <person name="Amann R."/>
            <person name="Jetten M.S.M."/>
            <person name="Mascher T."/>
            <person name="Medema M.H."/>
            <person name="Devos D.P."/>
            <person name="Kaster A.-K."/>
            <person name="Ovreas L."/>
            <person name="Rohde M."/>
            <person name="Galperin M.Y."/>
            <person name="Jogler C."/>
        </authorList>
    </citation>
    <scope>NUCLEOTIDE SEQUENCE [LARGE SCALE GENOMIC DNA]</scope>
    <source>
        <strain evidence="2 3">V7</strain>
    </source>
</reference>
<evidence type="ECO:0000313" key="2">
    <source>
        <dbReference type="EMBL" id="TWU59540.1"/>
    </source>
</evidence>
<sequence length="93" mass="10175">MVAAMLFVASCISPIVVCYFVIDSLVGIERLTTHYWVRDGFAISVILNAFGAIGFRSRMARENITSYSLALFLLVAVATLLGYGFFMISLLGV</sequence>
<feature type="transmembrane region" description="Helical" evidence="1">
    <location>
        <begin position="67"/>
        <end position="91"/>
    </location>
</feature>
<comment type="caution">
    <text evidence="2">The sequence shown here is derived from an EMBL/GenBank/DDBJ whole genome shotgun (WGS) entry which is preliminary data.</text>
</comment>
<dbReference type="AlphaFoldDB" id="A0A5C6FGB8"/>